<reference evidence="1 2" key="1">
    <citation type="journal article" date="2024" name="Plant J.">
        <title>Genome sequences and population genomics reveal climatic adaptation and genomic divergence between two closely related sweetgum species.</title>
        <authorList>
            <person name="Xu W.Q."/>
            <person name="Ren C.Q."/>
            <person name="Zhang X.Y."/>
            <person name="Comes H.P."/>
            <person name="Liu X.H."/>
            <person name="Li Y.G."/>
            <person name="Kettle C.J."/>
            <person name="Jalonen R."/>
            <person name="Gaisberger H."/>
            <person name="Ma Y.Z."/>
            <person name="Qiu Y.X."/>
        </authorList>
    </citation>
    <scope>NUCLEOTIDE SEQUENCE [LARGE SCALE GENOMIC DNA]</scope>
    <source>
        <strain evidence="1">Hangzhou</strain>
    </source>
</reference>
<dbReference type="InterPro" id="IPR039589">
    <property type="entry name" value="TBCC1"/>
</dbReference>
<gene>
    <name evidence="1" type="ORF">L1049_012858</name>
</gene>
<accession>A0AAP0RK74</accession>
<dbReference type="PANTHER" id="PTHR16052:SF0">
    <property type="entry name" value="TBCC DOMAIN-CONTAINING PROTEIN 1"/>
    <property type="match status" value="1"/>
</dbReference>
<dbReference type="EMBL" id="JBBPBK010000008">
    <property type="protein sequence ID" value="KAK9279180.1"/>
    <property type="molecule type" value="Genomic_DNA"/>
</dbReference>
<evidence type="ECO:0000313" key="2">
    <source>
        <dbReference type="Proteomes" id="UP001415857"/>
    </source>
</evidence>
<evidence type="ECO:0000313" key="1">
    <source>
        <dbReference type="EMBL" id="KAK9279180.1"/>
    </source>
</evidence>
<protein>
    <submittedName>
        <fullName evidence="1">Uncharacterized protein</fullName>
    </submittedName>
</protein>
<dbReference type="AlphaFoldDB" id="A0AAP0RK74"/>
<dbReference type="Proteomes" id="UP001415857">
    <property type="component" value="Unassembled WGS sequence"/>
</dbReference>
<comment type="caution">
    <text evidence="1">The sequence shown here is derived from an EMBL/GenBank/DDBJ whole genome shotgun (WGS) entry which is preliminary data.</text>
</comment>
<keyword evidence="2" id="KW-1185">Reference proteome</keyword>
<sequence>MILSFLKHELTDRCPTDRIDSLAITEIFQISTDHTRLVLDTLASVLHFDSDPLIKARPGEINSVGADVHDLILFLYIQSYERLLPRSHKESLLRTQLPSSMFGLPRRLSMATCRLSRPYRKN</sequence>
<proteinExistence type="predicted"/>
<organism evidence="1 2">
    <name type="scientific">Liquidambar formosana</name>
    <name type="common">Formosan gum</name>
    <dbReference type="NCBI Taxonomy" id="63359"/>
    <lineage>
        <taxon>Eukaryota</taxon>
        <taxon>Viridiplantae</taxon>
        <taxon>Streptophyta</taxon>
        <taxon>Embryophyta</taxon>
        <taxon>Tracheophyta</taxon>
        <taxon>Spermatophyta</taxon>
        <taxon>Magnoliopsida</taxon>
        <taxon>eudicotyledons</taxon>
        <taxon>Gunneridae</taxon>
        <taxon>Pentapetalae</taxon>
        <taxon>Saxifragales</taxon>
        <taxon>Altingiaceae</taxon>
        <taxon>Liquidambar</taxon>
    </lineage>
</organism>
<name>A0AAP0RK74_LIQFO</name>
<dbReference type="PANTHER" id="PTHR16052">
    <property type="entry name" value="TBCC DOMAIN-CONTAINING PROTEIN 1"/>
    <property type="match status" value="1"/>
</dbReference>